<feature type="signal peptide" evidence="1">
    <location>
        <begin position="1"/>
        <end position="30"/>
    </location>
</feature>
<evidence type="ECO:0000256" key="1">
    <source>
        <dbReference type="SAM" id="SignalP"/>
    </source>
</evidence>
<evidence type="ECO:0000313" key="3">
    <source>
        <dbReference type="EMBL" id="MBB3930054.1"/>
    </source>
</evidence>
<dbReference type="Proteomes" id="UP000553963">
    <property type="component" value="Unassembled WGS sequence"/>
</dbReference>
<dbReference type="GO" id="GO:0030983">
    <property type="term" value="F:mismatched DNA binding"/>
    <property type="evidence" value="ECO:0007669"/>
    <property type="project" value="InterPro"/>
</dbReference>
<dbReference type="GO" id="GO:0005524">
    <property type="term" value="F:ATP binding"/>
    <property type="evidence" value="ECO:0007669"/>
    <property type="project" value="InterPro"/>
</dbReference>
<dbReference type="Pfam" id="PF01624">
    <property type="entry name" value="MutS_I"/>
    <property type="match status" value="1"/>
</dbReference>
<dbReference type="InterPro" id="IPR006311">
    <property type="entry name" value="TAT_signal"/>
</dbReference>
<keyword evidence="4" id="KW-1185">Reference proteome</keyword>
<protein>
    <recommendedName>
        <fullName evidence="2">DNA mismatch repair protein MutS-like N-terminal domain-containing protein</fullName>
    </recommendedName>
</protein>
<feature type="chain" id="PRO_5032936596" description="DNA mismatch repair protein MutS-like N-terminal domain-containing protein" evidence="1">
    <location>
        <begin position="31"/>
        <end position="273"/>
    </location>
</feature>
<keyword evidence="1" id="KW-0732">Signal</keyword>
<feature type="domain" description="DNA mismatch repair protein MutS-like N-terminal" evidence="2">
    <location>
        <begin position="164"/>
        <end position="270"/>
    </location>
</feature>
<reference evidence="3 4" key="1">
    <citation type="submission" date="2020-08" db="EMBL/GenBank/DDBJ databases">
        <title>Genomic Encyclopedia of Type Strains, Phase IV (KMG-IV): sequencing the most valuable type-strain genomes for metagenomic binning, comparative biology and taxonomic classification.</title>
        <authorList>
            <person name="Goeker M."/>
        </authorList>
    </citation>
    <scope>NUCLEOTIDE SEQUENCE [LARGE SCALE GENOMIC DNA]</scope>
    <source>
        <strain evidence="3 4">DSM 25966</strain>
    </source>
</reference>
<evidence type="ECO:0000259" key="2">
    <source>
        <dbReference type="Pfam" id="PF01624"/>
    </source>
</evidence>
<organism evidence="3 4">
    <name type="scientific">Kaistia hirudinis</name>
    <dbReference type="NCBI Taxonomy" id="1293440"/>
    <lineage>
        <taxon>Bacteria</taxon>
        <taxon>Pseudomonadati</taxon>
        <taxon>Pseudomonadota</taxon>
        <taxon>Alphaproteobacteria</taxon>
        <taxon>Hyphomicrobiales</taxon>
        <taxon>Kaistiaceae</taxon>
        <taxon>Kaistia</taxon>
    </lineage>
</organism>
<sequence length="273" mass="29020">MMLNRRSVLAGAAAAALPIPYAAASPAALAPVSTALAVVAAPAASAAPDPIFALIDALWRSEALCGRMPDGDARDRQIDRQSRIEVEISRCRPTTLAGLAAQLQYVADYELKFWAERGIENGLPGRLLPIIRDAAARIHDLAAGSDGRAAADDVWRIDHGQIVAQCLALKALNPMYLVLFSVDRSGYAFIGDDAPIAARVLGHPVSCDDAEIGLGVPVVRIPMAASNDACESLLMARYGIAIAQIVEDEKAARKRGREPKRGLVQLVTPGQEW</sequence>
<gene>
    <name evidence="3" type="ORF">GGR25_001093</name>
</gene>
<dbReference type="Gene3D" id="3.40.1170.10">
    <property type="entry name" value="DNA repair protein MutS, domain I"/>
    <property type="match status" value="1"/>
</dbReference>
<dbReference type="InterPro" id="IPR016151">
    <property type="entry name" value="DNA_mismatch_repair_MutS_N"/>
</dbReference>
<evidence type="ECO:0000313" key="4">
    <source>
        <dbReference type="Proteomes" id="UP000553963"/>
    </source>
</evidence>
<dbReference type="EMBL" id="JACIDS010000002">
    <property type="protein sequence ID" value="MBB3930054.1"/>
    <property type="molecule type" value="Genomic_DNA"/>
</dbReference>
<proteinExistence type="predicted"/>
<dbReference type="PROSITE" id="PS51318">
    <property type="entry name" value="TAT"/>
    <property type="match status" value="1"/>
</dbReference>
<accession>A0A840ALF4</accession>
<dbReference type="SUPFAM" id="SSF55271">
    <property type="entry name" value="DNA repair protein MutS, domain I"/>
    <property type="match status" value="1"/>
</dbReference>
<dbReference type="AlphaFoldDB" id="A0A840ALF4"/>
<dbReference type="InterPro" id="IPR007695">
    <property type="entry name" value="DNA_mismatch_repair_MutS-lik_N"/>
</dbReference>
<dbReference type="GO" id="GO:0006298">
    <property type="term" value="P:mismatch repair"/>
    <property type="evidence" value="ECO:0007669"/>
    <property type="project" value="InterPro"/>
</dbReference>
<comment type="caution">
    <text evidence="3">The sequence shown here is derived from an EMBL/GenBank/DDBJ whole genome shotgun (WGS) entry which is preliminary data.</text>
</comment>
<dbReference type="RefSeq" id="WP_183397751.1">
    <property type="nucleotide sequence ID" value="NZ_JACIDS010000002.1"/>
</dbReference>
<name>A0A840ALF4_9HYPH</name>